<keyword evidence="2" id="KW-0472">Membrane</keyword>
<keyword evidence="2" id="KW-0812">Transmembrane</keyword>
<gene>
    <name evidence="3" type="ORF">ACH5RR_024342</name>
</gene>
<evidence type="ECO:0000256" key="2">
    <source>
        <dbReference type="SAM" id="Phobius"/>
    </source>
</evidence>
<reference evidence="3 4" key="1">
    <citation type="submission" date="2024-11" db="EMBL/GenBank/DDBJ databases">
        <title>A near-complete genome assembly of Cinchona calisaya.</title>
        <authorList>
            <person name="Lian D.C."/>
            <person name="Zhao X.W."/>
            <person name="Wei L."/>
        </authorList>
    </citation>
    <scope>NUCLEOTIDE SEQUENCE [LARGE SCALE GENOMIC DNA]</scope>
    <source>
        <tissue evidence="3">Nenye</tissue>
    </source>
</reference>
<keyword evidence="2" id="KW-1133">Transmembrane helix</keyword>
<proteinExistence type="predicted"/>
<evidence type="ECO:0000313" key="3">
    <source>
        <dbReference type="EMBL" id="KAL3511625.1"/>
    </source>
</evidence>
<accession>A0ABD2YWD3</accession>
<comment type="caution">
    <text evidence="3">The sequence shown here is derived from an EMBL/GenBank/DDBJ whole genome shotgun (WGS) entry which is preliminary data.</text>
</comment>
<organism evidence="3 4">
    <name type="scientific">Cinchona calisaya</name>
    <dbReference type="NCBI Taxonomy" id="153742"/>
    <lineage>
        <taxon>Eukaryota</taxon>
        <taxon>Viridiplantae</taxon>
        <taxon>Streptophyta</taxon>
        <taxon>Embryophyta</taxon>
        <taxon>Tracheophyta</taxon>
        <taxon>Spermatophyta</taxon>
        <taxon>Magnoliopsida</taxon>
        <taxon>eudicotyledons</taxon>
        <taxon>Gunneridae</taxon>
        <taxon>Pentapetalae</taxon>
        <taxon>asterids</taxon>
        <taxon>lamiids</taxon>
        <taxon>Gentianales</taxon>
        <taxon>Rubiaceae</taxon>
        <taxon>Cinchonoideae</taxon>
        <taxon>Cinchoneae</taxon>
        <taxon>Cinchona</taxon>
    </lineage>
</organism>
<evidence type="ECO:0000313" key="4">
    <source>
        <dbReference type="Proteomes" id="UP001630127"/>
    </source>
</evidence>
<feature type="region of interest" description="Disordered" evidence="1">
    <location>
        <begin position="177"/>
        <end position="314"/>
    </location>
</feature>
<sequence length="365" mass="40062">MCYSGSIYLDKGLIGIREDDDINIMNEVCKGMPTRKIYVVAGPCSQKIMTPEGKIIYERECNIPALPWKDSGGNYELLDNQGTNIDNGPAVRTSHTDEDTFGVNSKTKSGLRGNENPEAGQNDEEPLEKHGSDAETKEYLDFNPEIEFRKSNFKLKVGQKFKNFVVFGEAPKKSQAQAQAHNAAANGGNLQGAGAIGDQSSQQPESPNSSNPNQVSQPTTNNGNLQDACAVGGQSIRQPEQPNCTNPNQVSQSTTNGGNSQGVAAVSGQSNQQHEQPNCTNPNQVSQPIASERSQQKNLMSRRNQPASIRNHQQPMTLKTSNILLEELGMQKGHWNQVLIWTIKLLLLLLLLLRYNQTKQLFLLC</sequence>
<dbReference type="AlphaFoldDB" id="A0ABD2YWD3"/>
<evidence type="ECO:0000256" key="1">
    <source>
        <dbReference type="SAM" id="MobiDB-lite"/>
    </source>
</evidence>
<feature type="compositionally biased region" description="Low complexity" evidence="1">
    <location>
        <begin position="199"/>
        <end position="218"/>
    </location>
</feature>
<keyword evidence="4" id="KW-1185">Reference proteome</keyword>
<dbReference type="Proteomes" id="UP001630127">
    <property type="component" value="Unassembled WGS sequence"/>
</dbReference>
<dbReference type="EMBL" id="JBJUIK010000011">
    <property type="protein sequence ID" value="KAL3511625.1"/>
    <property type="molecule type" value="Genomic_DNA"/>
</dbReference>
<feature type="compositionally biased region" description="Polar residues" evidence="1">
    <location>
        <begin position="235"/>
        <end position="314"/>
    </location>
</feature>
<name>A0ABD2YWD3_9GENT</name>
<protein>
    <submittedName>
        <fullName evidence="3">Uncharacterized protein</fullName>
    </submittedName>
</protein>
<feature type="compositionally biased region" description="Low complexity" evidence="1">
    <location>
        <begin position="177"/>
        <end position="188"/>
    </location>
</feature>
<feature type="region of interest" description="Disordered" evidence="1">
    <location>
        <begin position="79"/>
        <end position="135"/>
    </location>
</feature>
<feature type="transmembrane region" description="Helical" evidence="2">
    <location>
        <begin position="334"/>
        <end position="353"/>
    </location>
</feature>